<protein>
    <recommendedName>
        <fullName evidence="3">Reverse transcriptase Ty1/copia-type domain-containing protein</fullName>
    </recommendedName>
</protein>
<proteinExistence type="predicted"/>
<dbReference type="Proteomes" id="UP000177622">
    <property type="component" value="Unassembled WGS sequence"/>
</dbReference>
<dbReference type="STRING" id="1835702.A0A1F5L4N9"/>
<accession>A0A1F5L4N9</accession>
<organism evidence="1 2">
    <name type="scientific">Penicillium arizonense</name>
    <dbReference type="NCBI Taxonomy" id="1835702"/>
    <lineage>
        <taxon>Eukaryota</taxon>
        <taxon>Fungi</taxon>
        <taxon>Dikarya</taxon>
        <taxon>Ascomycota</taxon>
        <taxon>Pezizomycotina</taxon>
        <taxon>Eurotiomycetes</taxon>
        <taxon>Eurotiomycetidae</taxon>
        <taxon>Eurotiales</taxon>
        <taxon>Aspergillaceae</taxon>
        <taxon>Penicillium</taxon>
    </lineage>
</organism>
<evidence type="ECO:0008006" key="3">
    <source>
        <dbReference type="Google" id="ProtNLM"/>
    </source>
</evidence>
<evidence type="ECO:0000313" key="1">
    <source>
        <dbReference type="EMBL" id="OGE48006.1"/>
    </source>
</evidence>
<name>A0A1F5L4N9_PENAI</name>
<dbReference type="RefSeq" id="XP_022483462.1">
    <property type="nucleotide sequence ID" value="XM_022636688.1"/>
</dbReference>
<gene>
    <name evidence="1" type="ORF">PENARI_c034G01917</name>
</gene>
<dbReference type="AlphaFoldDB" id="A0A1F5L4N9"/>
<evidence type="ECO:0000313" key="2">
    <source>
        <dbReference type="Proteomes" id="UP000177622"/>
    </source>
</evidence>
<reference evidence="1 2" key="1">
    <citation type="journal article" date="2016" name="Sci. Rep.">
        <title>Penicillium arizonense, a new, genome sequenced fungal species, reveals a high chemical diversity in secreted metabolites.</title>
        <authorList>
            <person name="Grijseels S."/>
            <person name="Nielsen J.C."/>
            <person name="Randelovic M."/>
            <person name="Nielsen J."/>
            <person name="Nielsen K.F."/>
            <person name="Workman M."/>
            <person name="Frisvad J.C."/>
        </authorList>
    </citation>
    <scope>NUCLEOTIDE SEQUENCE [LARGE SCALE GENOMIC DNA]</scope>
    <source>
        <strain evidence="1 2">CBS 141311</strain>
    </source>
</reference>
<keyword evidence="2" id="KW-1185">Reference proteome</keyword>
<dbReference type="EMBL" id="LXJU01000034">
    <property type="protein sequence ID" value="OGE48006.1"/>
    <property type="molecule type" value="Genomic_DNA"/>
</dbReference>
<dbReference type="GeneID" id="34581422"/>
<sequence length="133" mass="15505">MALLRQLSHKRNRPPVLTPLPIEDLKPYEGIHHRAVDRAITYLYTTRFLAIEYNAEKATKQRTVTTLTTEVELLGLSEAGKYLQWWRRLLDRVGFEASHVLTIEYDNERAIGLITTDDASFDTKLRHVDIHYL</sequence>
<dbReference type="OrthoDB" id="4356562at2759"/>
<comment type="caution">
    <text evidence="1">The sequence shown here is derived from an EMBL/GenBank/DDBJ whole genome shotgun (WGS) entry which is preliminary data.</text>
</comment>